<dbReference type="SUPFAM" id="SSF50182">
    <property type="entry name" value="Sm-like ribonucleoproteins"/>
    <property type="match status" value="1"/>
</dbReference>
<accession>A0A9P6VXM3</accession>
<dbReference type="PROSITE" id="PS52002">
    <property type="entry name" value="SM"/>
    <property type="match status" value="1"/>
</dbReference>
<evidence type="ECO:0000256" key="2">
    <source>
        <dbReference type="ARBA" id="ARBA00022490"/>
    </source>
</evidence>
<evidence type="ECO:0000259" key="8">
    <source>
        <dbReference type="PROSITE" id="PS52002"/>
    </source>
</evidence>
<dbReference type="OrthoDB" id="10263346at2759"/>
<proteinExistence type="inferred from homology"/>
<feature type="region of interest" description="Disordered" evidence="7">
    <location>
        <begin position="1"/>
        <end position="40"/>
    </location>
</feature>
<reference evidence="9 10" key="1">
    <citation type="submission" date="2020-11" db="EMBL/GenBank/DDBJ databases">
        <title>Kefir isolates.</title>
        <authorList>
            <person name="Marcisauskas S."/>
            <person name="Kim Y."/>
            <person name="Blasche S."/>
        </authorList>
    </citation>
    <scope>NUCLEOTIDE SEQUENCE [LARGE SCALE GENOMIC DNA]</scope>
    <source>
        <strain evidence="9 10">OG2</strain>
    </source>
</reference>
<dbReference type="SMART" id="SM00651">
    <property type="entry name" value="Sm"/>
    <property type="match status" value="1"/>
</dbReference>
<feature type="domain" description="Sm" evidence="8">
    <location>
        <begin position="58"/>
        <end position="137"/>
    </location>
</feature>
<comment type="similarity">
    <text evidence="1 6">Belongs to the snRNP Sm proteins family.</text>
</comment>
<keyword evidence="10" id="KW-1185">Reference proteome</keyword>
<dbReference type="Pfam" id="PF01423">
    <property type="entry name" value="LSM"/>
    <property type="match status" value="1"/>
</dbReference>
<protein>
    <recommendedName>
        <fullName evidence="6">U6 snRNA-associated Sm-like protein LSm1</fullName>
    </recommendedName>
</protein>
<dbReference type="GO" id="GO:1990726">
    <property type="term" value="C:Lsm1-7-Pat1 complex"/>
    <property type="evidence" value="ECO:0007669"/>
    <property type="project" value="TreeGrafter"/>
</dbReference>
<dbReference type="GO" id="GO:0003729">
    <property type="term" value="F:mRNA binding"/>
    <property type="evidence" value="ECO:0007669"/>
    <property type="project" value="TreeGrafter"/>
</dbReference>
<sequence>MSTTTSADSQQSAPQVSNESSPALPNQQQQQQNKKEKKQAKKITEGEADLYLDQYNFTTTAAIVSSVDRKIFVLLRDGKLLFGVLRTFDQYANLILQHCVERIYLTGEHKGKYAEEDRGIFMIRGENVVMLGEVDIDKEDQPLESLEQIPFTEAQSIKKLNDDSKYASEIAKTKIYARHGLTHDFHKADMY</sequence>
<dbReference type="GO" id="GO:1990904">
    <property type="term" value="C:ribonucleoprotein complex"/>
    <property type="evidence" value="ECO:0007669"/>
    <property type="project" value="UniProtKB-KW"/>
</dbReference>
<evidence type="ECO:0000256" key="4">
    <source>
        <dbReference type="ARBA" id="ARBA00022884"/>
    </source>
</evidence>
<comment type="function">
    <text evidence="6">Component of the cytoplasmic LSM1-LSM7 complex which is involved in mRNA degradation.</text>
</comment>
<dbReference type="Gene3D" id="2.30.30.100">
    <property type="match status" value="1"/>
</dbReference>
<dbReference type="GO" id="GO:0000290">
    <property type="term" value="P:deadenylation-dependent decapping of nuclear-transcribed mRNA"/>
    <property type="evidence" value="ECO:0007669"/>
    <property type="project" value="TreeGrafter"/>
</dbReference>
<keyword evidence="2 6" id="KW-0963">Cytoplasm</keyword>
<evidence type="ECO:0000256" key="1">
    <source>
        <dbReference type="ARBA" id="ARBA00006850"/>
    </source>
</evidence>
<dbReference type="InterPro" id="IPR001163">
    <property type="entry name" value="Sm_dom_euk/arc"/>
</dbReference>
<dbReference type="CDD" id="cd01728">
    <property type="entry name" value="LSm1"/>
    <property type="match status" value="1"/>
</dbReference>
<comment type="subunit">
    <text evidence="6">Component of the heptameric LSM1-LSM7 complex that forms a seven-membered ring structure with a donut shape.</text>
</comment>
<evidence type="ECO:0000256" key="7">
    <source>
        <dbReference type="SAM" id="MobiDB-lite"/>
    </source>
</evidence>
<dbReference type="InterPro" id="IPR044642">
    <property type="entry name" value="PTHR15588"/>
</dbReference>
<dbReference type="FunFam" id="2.30.30.100:FF:000045">
    <property type="entry name" value="U6 snRNA-associated Sm-like protein LSm1"/>
    <property type="match status" value="1"/>
</dbReference>
<feature type="compositionally biased region" description="Polar residues" evidence="7">
    <location>
        <begin position="14"/>
        <end position="26"/>
    </location>
</feature>
<dbReference type="InterPro" id="IPR047575">
    <property type="entry name" value="Sm"/>
</dbReference>
<dbReference type="EMBL" id="PUHR01000250">
    <property type="protein sequence ID" value="KAG0656777.1"/>
    <property type="molecule type" value="Genomic_DNA"/>
</dbReference>
<keyword evidence="5 6" id="KW-0687">Ribonucleoprotein</keyword>
<dbReference type="Proteomes" id="UP000750334">
    <property type="component" value="Unassembled WGS sequence"/>
</dbReference>
<comment type="subcellular location">
    <subcellularLocation>
        <location evidence="6">Cytoplasm</location>
    </subcellularLocation>
    <subcellularLocation>
        <location evidence="6">Cytoplasm</location>
        <location evidence="6">P-body</location>
    </subcellularLocation>
</comment>
<evidence type="ECO:0000313" key="10">
    <source>
        <dbReference type="Proteomes" id="UP000750334"/>
    </source>
</evidence>
<dbReference type="GO" id="GO:0000932">
    <property type="term" value="C:P-body"/>
    <property type="evidence" value="ECO:0007669"/>
    <property type="project" value="UniProtKB-SubCell"/>
</dbReference>
<dbReference type="PANTHER" id="PTHR15588:SF8">
    <property type="entry name" value="U6 SNRNA-ASSOCIATED SM-LIKE PROTEIN LSM1"/>
    <property type="match status" value="1"/>
</dbReference>
<dbReference type="InterPro" id="IPR034104">
    <property type="entry name" value="Lsm1"/>
</dbReference>
<dbReference type="AlphaFoldDB" id="A0A9P6VXM3"/>
<dbReference type="GO" id="GO:0006397">
    <property type="term" value="P:mRNA processing"/>
    <property type="evidence" value="ECO:0007669"/>
    <property type="project" value="UniProtKB-UniRule"/>
</dbReference>
<evidence type="ECO:0000256" key="5">
    <source>
        <dbReference type="ARBA" id="ARBA00023274"/>
    </source>
</evidence>
<evidence type="ECO:0000313" key="9">
    <source>
        <dbReference type="EMBL" id="KAG0656777.1"/>
    </source>
</evidence>
<comment type="caution">
    <text evidence="9">The sequence shown here is derived from an EMBL/GenBank/DDBJ whole genome shotgun (WGS) entry which is preliminary data.</text>
</comment>
<evidence type="ECO:0000256" key="3">
    <source>
        <dbReference type="ARBA" id="ARBA00022664"/>
    </source>
</evidence>
<organism evidence="9 10">
    <name type="scientific">Maudiozyma exigua</name>
    <name type="common">Yeast</name>
    <name type="synonym">Kazachstania exigua</name>
    <dbReference type="NCBI Taxonomy" id="34358"/>
    <lineage>
        <taxon>Eukaryota</taxon>
        <taxon>Fungi</taxon>
        <taxon>Dikarya</taxon>
        <taxon>Ascomycota</taxon>
        <taxon>Saccharomycotina</taxon>
        <taxon>Saccharomycetes</taxon>
        <taxon>Saccharomycetales</taxon>
        <taxon>Saccharomycetaceae</taxon>
        <taxon>Maudiozyma</taxon>
    </lineage>
</organism>
<dbReference type="InterPro" id="IPR010920">
    <property type="entry name" value="LSM_dom_sf"/>
</dbReference>
<evidence type="ECO:0000256" key="6">
    <source>
        <dbReference type="RuleBase" id="RU365047"/>
    </source>
</evidence>
<gene>
    <name evidence="6 9" type="primary">LSM1</name>
    <name evidence="9" type="ORF">C6P45_002613</name>
</gene>
<name>A0A9P6VXM3_MAUEX</name>
<keyword evidence="3 6" id="KW-0507">mRNA processing</keyword>
<keyword evidence="4 6" id="KW-0694">RNA-binding</keyword>
<dbReference type="PANTHER" id="PTHR15588">
    <property type="entry name" value="LSM1"/>
    <property type="match status" value="1"/>
</dbReference>
<feature type="compositionally biased region" description="Low complexity" evidence="7">
    <location>
        <begin position="1"/>
        <end position="13"/>
    </location>
</feature>